<feature type="compositionally biased region" description="Pro residues" evidence="5">
    <location>
        <begin position="167"/>
        <end position="177"/>
    </location>
</feature>
<evidence type="ECO:0000313" key="7">
    <source>
        <dbReference type="Proteomes" id="UP000770661"/>
    </source>
</evidence>
<organism evidence="6 7">
    <name type="scientific">Chionoecetes opilio</name>
    <name type="common">Atlantic snow crab</name>
    <name type="synonym">Cancer opilio</name>
    <dbReference type="NCBI Taxonomy" id="41210"/>
    <lineage>
        <taxon>Eukaryota</taxon>
        <taxon>Metazoa</taxon>
        <taxon>Ecdysozoa</taxon>
        <taxon>Arthropoda</taxon>
        <taxon>Crustacea</taxon>
        <taxon>Multicrustacea</taxon>
        <taxon>Malacostraca</taxon>
        <taxon>Eumalacostraca</taxon>
        <taxon>Eucarida</taxon>
        <taxon>Decapoda</taxon>
        <taxon>Pleocyemata</taxon>
        <taxon>Brachyura</taxon>
        <taxon>Eubrachyura</taxon>
        <taxon>Majoidea</taxon>
        <taxon>Majidae</taxon>
        <taxon>Chionoecetes</taxon>
    </lineage>
</organism>
<evidence type="ECO:0000256" key="4">
    <source>
        <dbReference type="ARBA" id="ARBA00023002"/>
    </source>
</evidence>
<evidence type="ECO:0000256" key="3">
    <source>
        <dbReference type="ARBA" id="ARBA00022643"/>
    </source>
</evidence>
<dbReference type="GO" id="GO:0005886">
    <property type="term" value="C:plasma membrane"/>
    <property type="evidence" value="ECO:0007669"/>
    <property type="project" value="TreeGrafter"/>
</dbReference>
<dbReference type="OrthoDB" id="41362at2759"/>
<feature type="region of interest" description="Disordered" evidence="5">
    <location>
        <begin position="160"/>
        <end position="180"/>
    </location>
</feature>
<dbReference type="GO" id="GO:0016491">
    <property type="term" value="F:oxidoreductase activity"/>
    <property type="evidence" value="ECO:0007669"/>
    <property type="project" value="UniProtKB-KW"/>
</dbReference>
<accession>A0A8J8WCG7</accession>
<dbReference type="Proteomes" id="UP000770661">
    <property type="component" value="Unassembled WGS sequence"/>
</dbReference>
<comment type="caution">
    <text evidence="6">The sequence shown here is derived from an EMBL/GenBank/DDBJ whole genome shotgun (WGS) entry which is preliminary data.</text>
</comment>
<evidence type="ECO:0000256" key="2">
    <source>
        <dbReference type="ARBA" id="ARBA00022630"/>
    </source>
</evidence>
<gene>
    <name evidence="6" type="primary">IYD_1</name>
    <name evidence="6" type="ORF">GWK47_026417</name>
</gene>
<dbReference type="SUPFAM" id="SSF55469">
    <property type="entry name" value="FMN-dependent nitroreductase-like"/>
    <property type="match status" value="1"/>
</dbReference>
<dbReference type="AlphaFoldDB" id="A0A8J8WCG7"/>
<dbReference type="InterPro" id="IPR050627">
    <property type="entry name" value="Nitroreductase/BluB"/>
</dbReference>
<keyword evidence="7" id="KW-1185">Reference proteome</keyword>
<evidence type="ECO:0000313" key="6">
    <source>
        <dbReference type="EMBL" id="KAG0696941.1"/>
    </source>
</evidence>
<keyword evidence="3" id="KW-0288">FMN</keyword>
<dbReference type="PANTHER" id="PTHR23026:SF90">
    <property type="entry name" value="IODOTYROSINE DEIODINASE 1"/>
    <property type="match status" value="1"/>
</dbReference>
<sequence>MTVEENQRRAEEFYHLMNQRRSLRFFSHDPVPRRLGETLVKGRRARRHPGPTPSPGSFVAVSDAEIKEQIRAIVEDEEESTTPRGCVGEGPEAFKGNVDEGVPDGGALGGLADLQAPYTPLPDGRKINHYYHRSPQLSRVASCWRPTDNAGLVTLTSTPLNWRPRPAHPPHPPPPTRSPLLLLPLGYPAKGATVPGISRKPLHGSWTPCSG</sequence>
<proteinExistence type="inferred from homology"/>
<dbReference type="EMBL" id="JACEEZ010025844">
    <property type="protein sequence ID" value="KAG0696941.1"/>
    <property type="molecule type" value="Genomic_DNA"/>
</dbReference>
<dbReference type="Gene3D" id="3.40.109.10">
    <property type="entry name" value="NADH Oxidase"/>
    <property type="match status" value="1"/>
</dbReference>
<reference evidence="6" key="1">
    <citation type="submission" date="2020-07" db="EMBL/GenBank/DDBJ databases">
        <title>The High-quality genome of the commercially important snow crab, Chionoecetes opilio.</title>
        <authorList>
            <person name="Jeong J.-H."/>
            <person name="Ryu S."/>
        </authorList>
    </citation>
    <scope>NUCLEOTIDE SEQUENCE</scope>
    <source>
        <strain evidence="6">MADBK_172401_WGS</strain>
        <tissue evidence="6">Digestive gland</tissue>
    </source>
</reference>
<evidence type="ECO:0000256" key="1">
    <source>
        <dbReference type="ARBA" id="ARBA00007118"/>
    </source>
</evidence>
<dbReference type="GO" id="GO:0006570">
    <property type="term" value="P:tyrosine metabolic process"/>
    <property type="evidence" value="ECO:0007669"/>
    <property type="project" value="TreeGrafter"/>
</dbReference>
<protein>
    <submittedName>
        <fullName evidence="6">Iodotyrosine deiodinase 1</fullName>
    </submittedName>
</protein>
<dbReference type="InterPro" id="IPR000415">
    <property type="entry name" value="Nitroreductase-like"/>
</dbReference>
<evidence type="ECO:0000256" key="5">
    <source>
        <dbReference type="SAM" id="MobiDB-lite"/>
    </source>
</evidence>
<dbReference type="PANTHER" id="PTHR23026">
    <property type="entry name" value="NADPH NITROREDUCTASE"/>
    <property type="match status" value="1"/>
</dbReference>
<name>A0A8J8WCG7_CHIOP</name>
<keyword evidence="4" id="KW-0560">Oxidoreductase</keyword>
<keyword evidence="2" id="KW-0285">Flavoprotein</keyword>
<comment type="similarity">
    <text evidence="1">Belongs to the nitroreductase family.</text>
</comment>